<dbReference type="InterPro" id="IPR022441">
    <property type="entry name" value="Para_beta_helix_rpt-2"/>
</dbReference>
<evidence type="ECO:0000313" key="4">
    <source>
        <dbReference type="Proteomes" id="UP000604898"/>
    </source>
</evidence>
<dbReference type="EMBL" id="JAESVD010000011">
    <property type="protein sequence ID" value="MBL4914869.1"/>
    <property type="molecule type" value="Genomic_DNA"/>
</dbReference>
<dbReference type="NCBIfam" id="TIGR04247">
    <property type="entry name" value="NosD_copper_fam"/>
    <property type="match status" value="1"/>
</dbReference>
<dbReference type="InterPro" id="IPR012334">
    <property type="entry name" value="Pectin_lyas_fold"/>
</dbReference>
<dbReference type="InterPro" id="IPR011050">
    <property type="entry name" value="Pectin_lyase_fold/virulence"/>
</dbReference>
<keyword evidence="1" id="KW-0732">Signal</keyword>
<evidence type="ECO:0000256" key="1">
    <source>
        <dbReference type="SAM" id="SignalP"/>
    </source>
</evidence>
<proteinExistence type="predicted"/>
<dbReference type="Proteomes" id="UP000604898">
    <property type="component" value="Unassembled WGS sequence"/>
</dbReference>
<dbReference type="Pfam" id="PF05048">
    <property type="entry name" value="NosD"/>
    <property type="match status" value="1"/>
</dbReference>
<protein>
    <submittedName>
        <fullName evidence="3">Nitrous oxide reductase family maturation protein NosD</fullName>
    </submittedName>
</protein>
<feature type="chain" id="PRO_5046975352" evidence="1">
    <location>
        <begin position="41"/>
        <end position="455"/>
    </location>
</feature>
<dbReference type="SMART" id="SM00722">
    <property type="entry name" value="CASH"/>
    <property type="match status" value="2"/>
</dbReference>
<dbReference type="Gene3D" id="2.160.20.10">
    <property type="entry name" value="Single-stranded right-handed beta-helix, Pectin lyase-like"/>
    <property type="match status" value="2"/>
</dbReference>
<dbReference type="RefSeq" id="WP_202723136.1">
    <property type="nucleotide sequence ID" value="NZ_BPEX01000007.1"/>
</dbReference>
<dbReference type="InterPro" id="IPR007742">
    <property type="entry name" value="NosD_dom"/>
</dbReference>
<feature type="signal peptide" evidence="1">
    <location>
        <begin position="1"/>
        <end position="40"/>
    </location>
</feature>
<organism evidence="3 4">
    <name type="scientific">Shewanella schlegeliana</name>
    <dbReference type="NCBI Taxonomy" id="190308"/>
    <lineage>
        <taxon>Bacteria</taxon>
        <taxon>Pseudomonadati</taxon>
        <taxon>Pseudomonadota</taxon>
        <taxon>Gammaproteobacteria</taxon>
        <taxon>Alteromonadales</taxon>
        <taxon>Shewanellaceae</taxon>
        <taxon>Shewanella</taxon>
    </lineage>
</organism>
<evidence type="ECO:0000313" key="3">
    <source>
        <dbReference type="EMBL" id="MBL4914869.1"/>
    </source>
</evidence>
<reference evidence="3 4" key="1">
    <citation type="submission" date="2021-01" db="EMBL/GenBank/DDBJ databases">
        <title>Genome sequence of Shewanella schlegeliana JCM 11561.</title>
        <authorList>
            <person name="Zhang H."/>
            <person name="Li C."/>
        </authorList>
    </citation>
    <scope>NUCLEOTIDE SEQUENCE [LARGE SCALE GENOMIC DNA]</scope>
    <source>
        <strain evidence="3 4">JCM 11561</strain>
    </source>
</reference>
<dbReference type="SUPFAM" id="SSF51126">
    <property type="entry name" value="Pectin lyase-like"/>
    <property type="match status" value="1"/>
</dbReference>
<accession>A0ABS1T3Z9</accession>
<dbReference type="InterPro" id="IPR006626">
    <property type="entry name" value="PbH1"/>
</dbReference>
<evidence type="ECO:0000259" key="2">
    <source>
        <dbReference type="SMART" id="SM00722"/>
    </source>
</evidence>
<dbReference type="InterPro" id="IPR026464">
    <property type="entry name" value="NosD_copper_fam"/>
</dbReference>
<name>A0ABS1T3Z9_9GAMM</name>
<feature type="domain" description="Carbohydrate-binding/sugar hydrolysis" evidence="2">
    <location>
        <begin position="58"/>
        <end position="206"/>
    </location>
</feature>
<comment type="caution">
    <text evidence="3">The sequence shown here is derived from an EMBL/GenBank/DDBJ whole genome shotgun (WGS) entry which is preliminary data.</text>
</comment>
<gene>
    <name evidence="3" type="primary">nosD</name>
    <name evidence="3" type="ORF">JMA39_17340</name>
</gene>
<keyword evidence="4" id="KW-1185">Reference proteome</keyword>
<sequence>MKKLMINLGSERVRNSLSKAAKQVCLSTCLCLFVSPLAIAATYSVSNAEDLKLQLKNVKAGDTVILKTGEYSGHFAIHQAITLTGDVGAIIDAGGKGSAISVFASDVTLSNLQVQNWGGDLYELDSGIWVQENADRVRIESSRLSGDGFGIYSENSKHITVANNVITGNPALYKLDRGDGVYLKGVDAPVVHDNKISHVRDGVYLETSTNSLVFDNRFHSAQYGIHYMYTKHDEGYGNQVDNVDGGYAIMSSEFVNLYQNQASNTLDFGVLLNISNHCIVSNNRLSLGHNPEGTAELGNEGKGIFIYGARDNEVSHNLFSTSDIGIYMAMGGEKNKVYGNQFINNKTQVKYVGDSLLEWSHQGRGNYWSGHMGWDANHDGIADKPYRPNDNLDKLFWLYPEARFLMNSPVVALLRWVQGQFEFGPATGIVDSFPLLSIDSKSSTSSIASTDRGPF</sequence>
<dbReference type="NCBIfam" id="TIGR03804">
    <property type="entry name" value="para_beta_helix"/>
    <property type="match status" value="2"/>
</dbReference>
<feature type="domain" description="Carbohydrate-binding/sugar hydrolysis" evidence="2">
    <location>
        <begin position="212"/>
        <end position="384"/>
    </location>
</feature>
<dbReference type="InterPro" id="IPR006633">
    <property type="entry name" value="Carb-bd_sugar_hydrolysis-dom"/>
</dbReference>
<dbReference type="SMART" id="SM00710">
    <property type="entry name" value="PbH1"/>
    <property type="match status" value="8"/>
</dbReference>